<evidence type="ECO:0000313" key="2">
    <source>
        <dbReference type="Proteomes" id="UP001430290"/>
    </source>
</evidence>
<proteinExistence type="predicted"/>
<gene>
    <name evidence="1" type="ORF">K7B09_08375</name>
</gene>
<sequence>MRLLHSLPLLGVLAGCQPATTPAARMPTATLPATTPAAMHSLPSANTPAIARIELGNALGSDQRVLAPMLRFAPSDTIYASLVLSGQSPTPHRLDARWSHLDSKQTVLAEGKTLVFNGNAVTTFQISRPNGWPAGHYKLELLLDQMLVQTRLFEVDAPLPAASVASVR</sequence>
<dbReference type="RefSeq" id="WP_223629002.1">
    <property type="nucleotide sequence ID" value="NZ_JAIQDJ010000003.1"/>
</dbReference>
<dbReference type="EMBL" id="JAIQDJ010000003">
    <property type="protein sequence ID" value="MBZ4186335.1"/>
    <property type="molecule type" value="Genomic_DNA"/>
</dbReference>
<name>A0ABS7TEP2_9GAMM</name>
<accession>A0ABS7TEP2</accession>
<protein>
    <submittedName>
        <fullName evidence="1">Uncharacterized protein</fullName>
    </submittedName>
</protein>
<dbReference type="PROSITE" id="PS51257">
    <property type="entry name" value="PROKAR_LIPOPROTEIN"/>
    <property type="match status" value="1"/>
</dbReference>
<comment type="caution">
    <text evidence="1">The sequence shown here is derived from an EMBL/GenBank/DDBJ whole genome shotgun (WGS) entry which is preliminary data.</text>
</comment>
<organism evidence="1 2">
    <name type="scientific">Thermomonas beijingensis</name>
    <dbReference type="NCBI Taxonomy" id="2872701"/>
    <lineage>
        <taxon>Bacteria</taxon>
        <taxon>Pseudomonadati</taxon>
        <taxon>Pseudomonadota</taxon>
        <taxon>Gammaproteobacteria</taxon>
        <taxon>Lysobacterales</taxon>
        <taxon>Lysobacteraceae</taxon>
        <taxon>Thermomonas</taxon>
    </lineage>
</organism>
<evidence type="ECO:0000313" key="1">
    <source>
        <dbReference type="EMBL" id="MBZ4186335.1"/>
    </source>
</evidence>
<reference evidence="1" key="1">
    <citation type="submission" date="2021-09" db="EMBL/GenBank/DDBJ databases">
        <authorList>
            <person name="Wu T."/>
            <person name="Guo S.Z."/>
        </authorList>
    </citation>
    <scope>NUCLEOTIDE SEQUENCE</scope>
    <source>
        <strain evidence="1">RSS-23</strain>
    </source>
</reference>
<keyword evidence="2" id="KW-1185">Reference proteome</keyword>
<dbReference type="Proteomes" id="UP001430290">
    <property type="component" value="Unassembled WGS sequence"/>
</dbReference>